<keyword evidence="11" id="KW-1185">Reference proteome</keyword>
<dbReference type="EMBL" id="PVNS01000003">
    <property type="protein sequence ID" value="PRO66572.1"/>
    <property type="molecule type" value="Genomic_DNA"/>
</dbReference>
<reference evidence="10 11" key="1">
    <citation type="submission" date="2018-03" db="EMBL/GenBank/DDBJ databases">
        <title>Bacillus urumqiensis sp. nov., a moderately haloalkaliphilic bacterium isolated from a salt lake.</title>
        <authorList>
            <person name="Zhao B."/>
            <person name="Liao Z."/>
        </authorList>
    </citation>
    <scope>NUCLEOTIDE SEQUENCE [LARGE SCALE GENOMIC DNA]</scope>
    <source>
        <strain evidence="10 11">BZ-SZ-XJ18</strain>
    </source>
</reference>
<name>A0A2P6MJV6_ALKUR</name>
<dbReference type="PROSITE" id="PS51257">
    <property type="entry name" value="PROKAR_LIPOPROTEIN"/>
    <property type="match status" value="1"/>
</dbReference>
<dbReference type="InterPro" id="IPR006061">
    <property type="entry name" value="SBP_1_CS"/>
</dbReference>
<dbReference type="Proteomes" id="UP000243650">
    <property type="component" value="Unassembled WGS sequence"/>
</dbReference>
<dbReference type="GO" id="GO:0055085">
    <property type="term" value="P:transmembrane transport"/>
    <property type="evidence" value="ECO:0007669"/>
    <property type="project" value="InterPro"/>
</dbReference>
<dbReference type="Gene3D" id="3.40.190.10">
    <property type="entry name" value="Periplasmic binding protein-like II"/>
    <property type="match status" value="2"/>
</dbReference>
<keyword evidence="3" id="KW-1003">Cell membrane</keyword>
<accession>A0A2P6MJV6</accession>
<feature type="compositionally biased region" description="Low complexity" evidence="8">
    <location>
        <begin position="27"/>
        <end position="44"/>
    </location>
</feature>
<protein>
    <submittedName>
        <fullName evidence="10">Sugar ABC transporter substrate-binding protein</fullName>
    </submittedName>
</protein>
<dbReference type="SUPFAM" id="SSF53850">
    <property type="entry name" value="Periplasmic binding protein-like II"/>
    <property type="match status" value="1"/>
</dbReference>
<keyword evidence="6" id="KW-0564">Palmitate</keyword>
<evidence type="ECO:0000256" key="9">
    <source>
        <dbReference type="SAM" id="SignalP"/>
    </source>
</evidence>
<dbReference type="AlphaFoldDB" id="A0A2P6MJV6"/>
<sequence>MIVKKRMSVLAGVSLSSAVLLSACGGNEESGASENGSSNSSSSEDTVTIEIFQGKVEFRDQFLELAERYQEENPDVQIEFSAVGGGSDYFTSLRSRFSSGDEPDVFSLAGPSELEDYVDYVEDLSDMEVTEAALEGTLDGITQDETVYGIPFNQEGYGFIYNKAVFEEAGVDAESIQSYADLEEAVQTLDEQKEELGIEGVFALPGAEAWVMGNHLANVYLQGEFNGDVMEAYESPSVSFEEGDQFQQMLDLQQEYSIQPVLNMDYSQQVEQYFSLGSAAVIQQGDWIYPTLQQMDPEFADNNVGIMSIPLEGEEGKVPVGVPNYWVINKNSDAEVVEASKDFFNWMYTSEEGIEVVQELLNFIPAHENFDPEAIASSLSRDIYEKSLEGETIGWAFLGYPTAWGDDLGAYTQEYMAGEREWQEVEEAAIAEWEERRQ</sequence>
<evidence type="ECO:0000313" key="10">
    <source>
        <dbReference type="EMBL" id="PRO66572.1"/>
    </source>
</evidence>
<evidence type="ECO:0000256" key="3">
    <source>
        <dbReference type="ARBA" id="ARBA00022475"/>
    </source>
</evidence>
<comment type="similarity">
    <text evidence="1">Belongs to the bacterial solute-binding protein 1 family.</text>
</comment>
<dbReference type="PROSITE" id="PS01037">
    <property type="entry name" value="SBP_BACTERIAL_1"/>
    <property type="match status" value="1"/>
</dbReference>
<dbReference type="RefSeq" id="WP_105958208.1">
    <property type="nucleotide sequence ID" value="NZ_PVNS01000003.1"/>
</dbReference>
<dbReference type="Pfam" id="PF01547">
    <property type="entry name" value="SBP_bac_1"/>
    <property type="match status" value="1"/>
</dbReference>
<evidence type="ECO:0000313" key="11">
    <source>
        <dbReference type="Proteomes" id="UP000243650"/>
    </source>
</evidence>
<evidence type="ECO:0000256" key="4">
    <source>
        <dbReference type="ARBA" id="ARBA00022729"/>
    </source>
</evidence>
<organism evidence="10 11">
    <name type="scientific">Alkalicoccus urumqiensis</name>
    <name type="common">Bacillus urumqiensis</name>
    <dbReference type="NCBI Taxonomy" id="1548213"/>
    <lineage>
        <taxon>Bacteria</taxon>
        <taxon>Bacillati</taxon>
        <taxon>Bacillota</taxon>
        <taxon>Bacilli</taxon>
        <taxon>Bacillales</taxon>
        <taxon>Bacillaceae</taxon>
        <taxon>Alkalicoccus</taxon>
    </lineage>
</organism>
<dbReference type="OrthoDB" id="9763054at2"/>
<gene>
    <name evidence="10" type="ORF">C6I21_04305</name>
</gene>
<evidence type="ECO:0000256" key="7">
    <source>
        <dbReference type="ARBA" id="ARBA00023288"/>
    </source>
</evidence>
<dbReference type="PANTHER" id="PTHR43649:SF33">
    <property type="entry name" value="POLYGALACTURONAN_RHAMNOGALACTURONAN-BINDING PROTEIN YTCQ"/>
    <property type="match status" value="1"/>
</dbReference>
<dbReference type="InterPro" id="IPR050490">
    <property type="entry name" value="Bact_solute-bd_prot1"/>
</dbReference>
<dbReference type="PANTHER" id="PTHR43649">
    <property type="entry name" value="ARABINOSE-BINDING PROTEIN-RELATED"/>
    <property type="match status" value="1"/>
</dbReference>
<keyword evidence="4 9" id="KW-0732">Signal</keyword>
<evidence type="ECO:0000256" key="2">
    <source>
        <dbReference type="ARBA" id="ARBA00022448"/>
    </source>
</evidence>
<evidence type="ECO:0000256" key="8">
    <source>
        <dbReference type="SAM" id="MobiDB-lite"/>
    </source>
</evidence>
<evidence type="ECO:0000256" key="1">
    <source>
        <dbReference type="ARBA" id="ARBA00008520"/>
    </source>
</evidence>
<keyword evidence="2" id="KW-0813">Transport</keyword>
<feature type="signal peptide" evidence="9">
    <location>
        <begin position="1"/>
        <end position="22"/>
    </location>
</feature>
<evidence type="ECO:0000256" key="6">
    <source>
        <dbReference type="ARBA" id="ARBA00023139"/>
    </source>
</evidence>
<keyword evidence="5" id="KW-0472">Membrane</keyword>
<comment type="caution">
    <text evidence="10">The sequence shown here is derived from an EMBL/GenBank/DDBJ whole genome shotgun (WGS) entry which is preliminary data.</text>
</comment>
<dbReference type="InterPro" id="IPR006059">
    <property type="entry name" value="SBP"/>
</dbReference>
<proteinExistence type="inferred from homology"/>
<evidence type="ECO:0000256" key="5">
    <source>
        <dbReference type="ARBA" id="ARBA00023136"/>
    </source>
</evidence>
<feature type="chain" id="PRO_5038960332" evidence="9">
    <location>
        <begin position="23"/>
        <end position="438"/>
    </location>
</feature>
<keyword evidence="7" id="KW-0449">Lipoprotein</keyword>
<feature type="region of interest" description="Disordered" evidence="8">
    <location>
        <begin position="27"/>
        <end position="46"/>
    </location>
</feature>